<feature type="compositionally biased region" description="Basic and acidic residues" evidence="1">
    <location>
        <begin position="273"/>
        <end position="297"/>
    </location>
</feature>
<feature type="compositionally biased region" description="Low complexity" evidence="1">
    <location>
        <begin position="65"/>
        <end position="95"/>
    </location>
</feature>
<feature type="region of interest" description="Disordered" evidence="1">
    <location>
        <begin position="233"/>
        <end position="314"/>
    </location>
</feature>
<feature type="compositionally biased region" description="Low complexity" evidence="1">
    <location>
        <begin position="124"/>
        <end position="157"/>
    </location>
</feature>
<dbReference type="Pfam" id="PF15370">
    <property type="entry name" value="NOPCHAP1"/>
    <property type="match status" value="1"/>
</dbReference>
<evidence type="ECO:0000313" key="2">
    <source>
        <dbReference type="EMBL" id="CAF9934096.1"/>
    </source>
</evidence>
<protein>
    <submittedName>
        <fullName evidence="2">Uncharacterized protein</fullName>
    </submittedName>
</protein>
<name>A0A8H3G0N4_9LECA</name>
<dbReference type="PANTHER" id="PTHR38489">
    <property type="entry name" value="HISTONE CHAPERONE DOMAIN-CONTAINING PROTEIN"/>
    <property type="match status" value="1"/>
</dbReference>
<accession>A0A8H3G0N4</accession>
<comment type="caution">
    <text evidence="2">The sequence shown here is derived from an EMBL/GenBank/DDBJ whole genome shotgun (WGS) entry which is preliminary data.</text>
</comment>
<dbReference type="EMBL" id="CAJPDR010000369">
    <property type="protein sequence ID" value="CAF9934096.1"/>
    <property type="molecule type" value="Genomic_DNA"/>
</dbReference>
<organism evidence="2 3">
    <name type="scientific">Alectoria fallacina</name>
    <dbReference type="NCBI Taxonomy" id="1903189"/>
    <lineage>
        <taxon>Eukaryota</taxon>
        <taxon>Fungi</taxon>
        <taxon>Dikarya</taxon>
        <taxon>Ascomycota</taxon>
        <taxon>Pezizomycotina</taxon>
        <taxon>Lecanoromycetes</taxon>
        <taxon>OSLEUM clade</taxon>
        <taxon>Lecanoromycetidae</taxon>
        <taxon>Lecanorales</taxon>
        <taxon>Lecanorineae</taxon>
        <taxon>Parmeliaceae</taxon>
        <taxon>Alectoria</taxon>
    </lineage>
</organism>
<sequence length="331" mass="35227">MERIQKRALEDIDNQLAIHFRKRRRQGQASDTITPAHANPSIATSSPTLIGSPVPVTPTRILHPSTPSYTSSSTSSETSESESGAVSSSSGETDSVGYASTSSADSRSQQPRSYLPSLLPRMISPSTTSTGTSTESASYTSAASVSNDVSDLLSSSSEDSEEDDVSSLSSGSSSESESSSADSALSSSTSNSMQQSLPPHLSVASLTVDNLSNLQARLNALLPKMKDANEVLEAERKEGRLDERNIENVGDAEGRGQEGEYIEMDLGLGVLEQRGEDIDKSGSGEKENESDDERKEGEGDEPEERDFLGRLLNKNGEVKPVSKTLVEEVES</sequence>
<dbReference type="PANTHER" id="PTHR38489:SF1">
    <property type="entry name" value="HISTONE CHAPERONE DOMAIN-CONTAINING PROTEIN"/>
    <property type="match status" value="1"/>
</dbReference>
<feature type="region of interest" description="Disordered" evidence="1">
    <location>
        <begin position="20"/>
        <end position="198"/>
    </location>
</feature>
<evidence type="ECO:0000256" key="1">
    <source>
        <dbReference type="SAM" id="MobiDB-lite"/>
    </source>
</evidence>
<dbReference type="AlphaFoldDB" id="A0A8H3G0N4"/>
<dbReference type="InterPro" id="IPR027921">
    <property type="entry name" value="NOPCHAP1"/>
</dbReference>
<proteinExistence type="predicted"/>
<feature type="compositionally biased region" description="Polar residues" evidence="1">
    <location>
        <begin position="98"/>
        <end position="112"/>
    </location>
</feature>
<reference evidence="2" key="1">
    <citation type="submission" date="2021-03" db="EMBL/GenBank/DDBJ databases">
        <authorList>
            <person name="Tagirdzhanova G."/>
        </authorList>
    </citation>
    <scope>NUCLEOTIDE SEQUENCE</scope>
</reference>
<feature type="compositionally biased region" description="Basic and acidic residues" evidence="1">
    <location>
        <begin position="233"/>
        <end position="258"/>
    </location>
</feature>
<keyword evidence="3" id="KW-1185">Reference proteome</keyword>
<dbReference type="OrthoDB" id="1112980at2759"/>
<gene>
    <name evidence="2" type="ORF">ALECFALPRED_005846</name>
</gene>
<dbReference type="Proteomes" id="UP000664203">
    <property type="component" value="Unassembled WGS sequence"/>
</dbReference>
<feature type="compositionally biased region" description="Low complexity" evidence="1">
    <location>
        <begin position="166"/>
        <end position="192"/>
    </location>
</feature>
<evidence type="ECO:0000313" key="3">
    <source>
        <dbReference type="Proteomes" id="UP000664203"/>
    </source>
</evidence>
<dbReference type="GO" id="GO:0000492">
    <property type="term" value="P:box C/D snoRNP assembly"/>
    <property type="evidence" value="ECO:0007669"/>
    <property type="project" value="InterPro"/>
</dbReference>